<dbReference type="Proteomes" id="UP000789920">
    <property type="component" value="Unassembled WGS sequence"/>
</dbReference>
<comment type="caution">
    <text evidence="1">The sequence shown here is derived from an EMBL/GenBank/DDBJ whole genome shotgun (WGS) entry which is preliminary data.</text>
</comment>
<proteinExistence type="predicted"/>
<protein>
    <submittedName>
        <fullName evidence="1">6752_t:CDS:1</fullName>
    </submittedName>
</protein>
<gene>
    <name evidence="1" type="ORF">RPERSI_LOCUS12804</name>
</gene>
<reference evidence="1" key="1">
    <citation type="submission" date="2021-06" db="EMBL/GenBank/DDBJ databases">
        <authorList>
            <person name="Kallberg Y."/>
            <person name="Tangrot J."/>
            <person name="Rosling A."/>
        </authorList>
    </citation>
    <scope>NUCLEOTIDE SEQUENCE</scope>
    <source>
        <strain evidence="1">MA461A</strain>
    </source>
</reference>
<dbReference type="EMBL" id="CAJVQC010027787">
    <property type="protein sequence ID" value="CAG8737467.1"/>
    <property type="molecule type" value="Genomic_DNA"/>
</dbReference>
<keyword evidence="2" id="KW-1185">Reference proteome</keyword>
<accession>A0ACA9Q5Z4</accession>
<feature type="non-terminal residue" evidence="1">
    <location>
        <position position="1"/>
    </location>
</feature>
<sequence length="50" mass="5664">KYSNKSKEDTYRRHSSKPQGLKSPNSDHTSIEAYQFGILGLVRYSFSGVV</sequence>
<evidence type="ECO:0000313" key="2">
    <source>
        <dbReference type="Proteomes" id="UP000789920"/>
    </source>
</evidence>
<name>A0ACA9Q5Z4_9GLOM</name>
<evidence type="ECO:0000313" key="1">
    <source>
        <dbReference type="EMBL" id="CAG8737467.1"/>
    </source>
</evidence>
<organism evidence="1 2">
    <name type="scientific">Racocetra persica</name>
    <dbReference type="NCBI Taxonomy" id="160502"/>
    <lineage>
        <taxon>Eukaryota</taxon>
        <taxon>Fungi</taxon>
        <taxon>Fungi incertae sedis</taxon>
        <taxon>Mucoromycota</taxon>
        <taxon>Glomeromycotina</taxon>
        <taxon>Glomeromycetes</taxon>
        <taxon>Diversisporales</taxon>
        <taxon>Gigasporaceae</taxon>
        <taxon>Racocetra</taxon>
    </lineage>
</organism>